<dbReference type="Proteomes" id="UP000187891">
    <property type="component" value="Unassembled WGS sequence"/>
</dbReference>
<reference evidence="2" key="1">
    <citation type="submission" date="2016-10" db="EMBL/GenBank/DDBJ databases">
        <authorList>
            <person name="Wibberg D."/>
        </authorList>
    </citation>
    <scope>NUCLEOTIDE SEQUENCE [LARGE SCALE GENOMIC DNA]</scope>
</reference>
<evidence type="ECO:0000313" key="2">
    <source>
        <dbReference type="Proteomes" id="UP000187891"/>
    </source>
</evidence>
<organism evidence="1 2">
    <name type="scientific">Agrobacterium rosae</name>
    <dbReference type="NCBI Taxonomy" id="1972867"/>
    <lineage>
        <taxon>Bacteria</taxon>
        <taxon>Pseudomonadati</taxon>
        <taxon>Pseudomonadota</taxon>
        <taxon>Alphaproteobacteria</taxon>
        <taxon>Hyphomicrobiales</taxon>
        <taxon>Rhizobiaceae</taxon>
        <taxon>Rhizobium/Agrobacterium group</taxon>
        <taxon>Agrobacterium</taxon>
    </lineage>
</organism>
<protein>
    <submittedName>
        <fullName evidence="1">Uncharacterized protein</fullName>
    </submittedName>
</protein>
<dbReference type="AlphaFoldDB" id="A0A1R3U1Z7"/>
<dbReference type="AntiFam" id="ANF00116">
    <property type="entry name" value="Shadow ORF (opposite cobK)"/>
</dbReference>
<name>A0A1R3U1Z7_9HYPH</name>
<sequence length="247" mass="27773">MADGGQGSIDVRDRLGIWPHRTLDHQHPYAQPTRRLNLRIGRRAAGVFGDDERDVIFTQQVDFISQCEGPTRRKVKGMRYRQRWLNRVDATDEVMVLRRGLEGQQFLTTEREESGGACVSKSSNSAFHIGHALPVIASLSLPRRALQSDKRNIRYFCGLNGVCRDAGRVRVGRVHQKIEPVFRHEVGQSTCTAKAAGAHRHRLLNRVTGAACHRQKQPVAGIFRQFSSQNTGIRRATENEYGACHGL</sequence>
<dbReference type="STRING" id="1907666.DSM25559_3472"/>
<gene>
    <name evidence="1" type="ORF">DSM25559_3472</name>
</gene>
<proteinExistence type="predicted"/>
<evidence type="ECO:0000313" key="1">
    <source>
        <dbReference type="EMBL" id="SCX30041.1"/>
    </source>
</evidence>
<accession>A0A1R3U1Z7</accession>
<dbReference type="EMBL" id="FMUE01000008">
    <property type="protein sequence ID" value="SCX30041.1"/>
    <property type="molecule type" value="Genomic_DNA"/>
</dbReference>